<name>A0A4Y9LYX3_9BRAD</name>
<dbReference type="OrthoDB" id="8206800at2"/>
<organism evidence="2 3">
    <name type="scientific">Bradyrhizobium niftali</name>
    <dbReference type="NCBI Taxonomy" id="2560055"/>
    <lineage>
        <taxon>Bacteria</taxon>
        <taxon>Pseudomonadati</taxon>
        <taxon>Pseudomonadota</taxon>
        <taxon>Alphaproteobacteria</taxon>
        <taxon>Hyphomicrobiales</taxon>
        <taxon>Nitrobacteraceae</taxon>
        <taxon>Bradyrhizobium</taxon>
    </lineage>
</organism>
<evidence type="ECO:0000256" key="1">
    <source>
        <dbReference type="SAM" id="Phobius"/>
    </source>
</evidence>
<feature type="transmembrane region" description="Helical" evidence="1">
    <location>
        <begin position="148"/>
        <end position="167"/>
    </location>
</feature>
<dbReference type="AlphaFoldDB" id="A0A4Y9LYX3"/>
<feature type="transmembrane region" description="Helical" evidence="1">
    <location>
        <begin position="26"/>
        <end position="45"/>
    </location>
</feature>
<feature type="transmembrane region" description="Helical" evidence="1">
    <location>
        <begin position="398"/>
        <end position="421"/>
    </location>
</feature>
<feature type="transmembrane region" description="Helical" evidence="1">
    <location>
        <begin position="459"/>
        <end position="479"/>
    </location>
</feature>
<gene>
    <name evidence="2" type="ORF">E4K65_14440</name>
</gene>
<keyword evidence="1" id="KW-0472">Membrane</keyword>
<dbReference type="EMBL" id="SPQT01000006">
    <property type="protein sequence ID" value="TFV48015.1"/>
    <property type="molecule type" value="Genomic_DNA"/>
</dbReference>
<evidence type="ECO:0000313" key="3">
    <source>
        <dbReference type="Proteomes" id="UP000297966"/>
    </source>
</evidence>
<feature type="transmembrane region" description="Helical" evidence="1">
    <location>
        <begin position="121"/>
        <end position="141"/>
    </location>
</feature>
<feature type="transmembrane region" description="Helical" evidence="1">
    <location>
        <begin position="173"/>
        <end position="190"/>
    </location>
</feature>
<proteinExistence type="predicted"/>
<comment type="caution">
    <text evidence="2">The sequence shown here is derived from an EMBL/GenBank/DDBJ whole genome shotgun (WGS) entry which is preliminary data.</text>
</comment>
<sequence length="496" mass="53268">MTLIWLGVLLFVAIGPIDYPGQPSVVVLTVVAIGLAIFLPSYRGGKLVFDRWFALQARSPRPSTRMLNNVAMFASLVGIVGITLVALDRTVLSGVSNSSYAELLRCAPGLVDTIAIKRTPLLYGGYVMFSFGFVSIVLFLLKGEEIRGWAAALGQLSIVSPIGYALLYSGRMPILFVLVLVAMAMLVRVAQGRTLLPRGHYLLLKTGIAVSLFAVYSSAIWSSRQSFCTQMLPLIAELEQEKNQRDASVAYDPAASGGIPRPKPAETIAATELNKRIVEAQKVQQAAPVASSADAFLPKMLMAWNVMPRGYVTSAIDSGRLSARGAMIGLSTYFYLTHGVRTIDIVWKARDKFTPQWGVYEIGVLSPLLRIYFSNSDQVAVMEAELRAAAIYGFFPTAWAAAFIDFGLVGAIIYVAIWGAVAGWSAAGSRHSGLMTPQLLLVFVLASVLLSPVQGPLGMANSALVLVSMLVTGLVLDFAKLRARETATPGGNTPAI</sequence>
<keyword evidence="1" id="KW-0812">Transmembrane</keyword>
<reference evidence="2 3" key="1">
    <citation type="submission" date="2019-03" db="EMBL/GenBank/DDBJ databases">
        <title>Bradyrhizobium diversity isolated from nodules of Chamaecrista fasciculata.</title>
        <authorList>
            <person name="Klepa M.S."/>
            <person name="Urquiaga M.O."/>
            <person name="Hungria M."/>
            <person name="Delamuta J.R."/>
        </authorList>
    </citation>
    <scope>NUCLEOTIDE SEQUENCE [LARGE SCALE GENOMIC DNA]</scope>
    <source>
        <strain evidence="2 3">CNPSo 3448</strain>
    </source>
</reference>
<keyword evidence="1" id="KW-1133">Transmembrane helix</keyword>
<feature type="transmembrane region" description="Helical" evidence="1">
    <location>
        <begin position="66"/>
        <end position="87"/>
    </location>
</feature>
<accession>A0A4Y9LYX3</accession>
<feature type="transmembrane region" description="Helical" evidence="1">
    <location>
        <begin position="202"/>
        <end position="221"/>
    </location>
</feature>
<dbReference type="Proteomes" id="UP000297966">
    <property type="component" value="Unassembled WGS sequence"/>
</dbReference>
<keyword evidence="3" id="KW-1185">Reference proteome</keyword>
<dbReference type="RefSeq" id="WP_135174731.1">
    <property type="nucleotide sequence ID" value="NZ_SPQT01000006.1"/>
</dbReference>
<evidence type="ECO:0008006" key="4">
    <source>
        <dbReference type="Google" id="ProtNLM"/>
    </source>
</evidence>
<protein>
    <recommendedName>
        <fullName evidence="4">Oligosaccharide repeat unit polymerase</fullName>
    </recommendedName>
</protein>
<evidence type="ECO:0000313" key="2">
    <source>
        <dbReference type="EMBL" id="TFV48015.1"/>
    </source>
</evidence>
<feature type="transmembrane region" description="Helical" evidence="1">
    <location>
        <begin position="433"/>
        <end position="453"/>
    </location>
</feature>